<keyword evidence="12" id="KW-1185">Reference proteome</keyword>
<comment type="similarity">
    <text evidence="2">Belongs to the GLE1 family.</text>
</comment>
<evidence type="ECO:0000256" key="6">
    <source>
        <dbReference type="ARBA" id="ARBA00023010"/>
    </source>
</evidence>
<evidence type="ECO:0000256" key="2">
    <source>
        <dbReference type="ARBA" id="ARBA00011056"/>
    </source>
</evidence>
<dbReference type="InterPro" id="IPR012476">
    <property type="entry name" value="GLE1"/>
</dbReference>
<dbReference type="OrthoDB" id="420884at2759"/>
<keyword evidence="8" id="KW-0539">Nucleus</keyword>
<keyword evidence="3" id="KW-0813">Transport</keyword>
<keyword evidence="5" id="KW-0653">Protein transport</keyword>
<keyword evidence="6" id="KW-0811">Translocation</keyword>
<dbReference type="STRING" id="574566.I0Z628"/>
<evidence type="ECO:0000256" key="1">
    <source>
        <dbReference type="ARBA" id="ARBA00004567"/>
    </source>
</evidence>
<evidence type="ECO:0000256" key="8">
    <source>
        <dbReference type="ARBA" id="ARBA00023242"/>
    </source>
</evidence>
<protein>
    <recommendedName>
        <fullName evidence="9">mRNA export factor GLE1</fullName>
    </recommendedName>
    <alternativeName>
        <fullName evidence="10">Nucleoporin GLE1</fullName>
    </alternativeName>
</protein>
<reference evidence="11 12" key="1">
    <citation type="journal article" date="2012" name="Genome Biol.">
        <title>The genome of the polar eukaryotic microalga coccomyxa subellipsoidea reveals traits of cold adaptation.</title>
        <authorList>
            <person name="Blanc G."/>
            <person name="Agarkova I."/>
            <person name="Grimwood J."/>
            <person name="Kuo A."/>
            <person name="Brueggeman A."/>
            <person name="Dunigan D."/>
            <person name="Gurnon J."/>
            <person name="Ladunga I."/>
            <person name="Lindquist E."/>
            <person name="Lucas S."/>
            <person name="Pangilinan J."/>
            <person name="Proschold T."/>
            <person name="Salamov A."/>
            <person name="Schmutz J."/>
            <person name="Weeks D."/>
            <person name="Yamada T."/>
            <person name="Claverie J.M."/>
            <person name="Grigoriev I."/>
            <person name="Van Etten J."/>
            <person name="Lomsadze A."/>
            <person name="Borodovsky M."/>
        </authorList>
    </citation>
    <scope>NUCLEOTIDE SEQUENCE [LARGE SCALE GENOMIC DNA]</scope>
    <source>
        <strain evidence="11 12">C-169</strain>
    </source>
</reference>
<dbReference type="InterPro" id="IPR038506">
    <property type="entry name" value="GLE1-like_sf"/>
</dbReference>
<evidence type="ECO:0000256" key="3">
    <source>
        <dbReference type="ARBA" id="ARBA00022448"/>
    </source>
</evidence>
<dbReference type="KEGG" id="csl:COCSUDRAFT_12759"/>
<dbReference type="Pfam" id="PF07817">
    <property type="entry name" value="GLE1"/>
    <property type="match status" value="1"/>
</dbReference>
<dbReference type="GO" id="GO:0000822">
    <property type="term" value="F:inositol hexakisphosphate binding"/>
    <property type="evidence" value="ECO:0007669"/>
    <property type="project" value="TreeGrafter"/>
</dbReference>
<dbReference type="GO" id="GO:0016973">
    <property type="term" value="P:poly(A)+ mRNA export from nucleus"/>
    <property type="evidence" value="ECO:0007669"/>
    <property type="project" value="InterPro"/>
</dbReference>
<dbReference type="Proteomes" id="UP000007264">
    <property type="component" value="Unassembled WGS sequence"/>
</dbReference>
<dbReference type="Gene3D" id="1.25.40.510">
    <property type="entry name" value="GLE1-like"/>
    <property type="match status" value="1"/>
</dbReference>
<dbReference type="PANTHER" id="PTHR12960">
    <property type="entry name" value="GLE-1-RELATED"/>
    <property type="match status" value="1"/>
</dbReference>
<gene>
    <name evidence="11" type="ORF">COCSUDRAFT_12759</name>
</gene>
<dbReference type="GO" id="GO:0015031">
    <property type="term" value="P:protein transport"/>
    <property type="evidence" value="ECO:0007669"/>
    <property type="project" value="UniProtKB-KW"/>
</dbReference>
<keyword evidence="4" id="KW-0509">mRNA transport</keyword>
<name>I0Z628_COCSC</name>
<evidence type="ECO:0000256" key="5">
    <source>
        <dbReference type="ARBA" id="ARBA00022927"/>
    </source>
</evidence>
<dbReference type="GO" id="GO:0005543">
    <property type="term" value="F:phospholipid binding"/>
    <property type="evidence" value="ECO:0007669"/>
    <property type="project" value="TreeGrafter"/>
</dbReference>
<organism evidence="11 12">
    <name type="scientific">Coccomyxa subellipsoidea (strain C-169)</name>
    <name type="common">Green microalga</name>
    <dbReference type="NCBI Taxonomy" id="574566"/>
    <lineage>
        <taxon>Eukaryota</taxon>
        <taxon>Viridiplantae</taxon>
        <taxon>Chlorophyta</taxon>
        <taxon>core chlorophytes</taxon>
        <taxon>Trebouxiophyceae</taxon>
        <taxon>Trebouxiophyceae incertae sedis</taxon>
        <taxon>Coccomyxaceae</taxon>
        <taxon>Coccomyxa</taxon>
        <taxon>Coccomyxa subellipsoidea</taxon>
    </lineage>
</organism>
<proteinExistence type="inferred from homology"/>
<dbReference type="eggNOG" id="KOG2412">
    <property type="taxonomic scope" value="Eukaryota"/>
</dbReference>
<accession>I0Z628</accession>
<evidence type="ECO:0000256" key="4">
    <source>
        <dbReference type="ARBA" id="ARBA00022816"/>
    </source>
</evidence>
<comment type="subcellular location">
    <subcellularLocation>
        <location evidence="1">Nucleus</location>
        <location evidence="1">Nuclear pore complex</location>
    </subcellularLocation>
</comment>
<sequence length="253" mass="27929">MQVNAKASALVQFLRGLGQAPRAYALLQLAGRLVSQCECQVALSHAFAFPLAEVTAAVAAAHPDLTPILLAKLHHACVLAVPKLHVHYKGRDEAQYLKRMGYREVEAPAKGGGPPTKQHESTDQYTARMQGYILFYGALVQSERQGNPHNLSHGWQYVARLLNALPASRLSATALEAFLKAAGFRLNAAFGRQFHKLLAYIDSVFMPDLAKQGDPDARAVHSRLRSYMHDRQFLKEPEGRRMPVSDLSGREHA</sequence>
<evidence type="ECO:0000256" key="10">
    <source>
        <dbReference type="ARBA" id="ARBA00029983"/>
    </source>
</evidence>
<keyword evidence="7" id="KW-0906">Nuclear pore complex</keyword>
<dbReference type="GeneID" id="17044101"/>
<dbReference type="PANTHER" id="PTHR12960:SF0">
    <property type="entry name" value="MRNA EXPORT FACTOR GLE1"/>
    <property type="match status" value="1"/>
</dbReference>
<dbReference type="GO" id="GO:0044614">
    <property type="term" value="C:nuclear pore cytoplasmic filaments"/>
    <property type="evidence" value="ECO:0007669"/>
    <property type="project" value="TreeGrafter"/>
</dbReference>
<evidence type="ECO:0000256" key="7">
    <source>
        <dbReference type="ARBA" id="ARBA00023132"/>
    </source>
</evidence>
<dbReference type="RefSeq" id="XP_005650641.1">
    <property type="nucleotide sequence ID" value="XM_005650584.1"/>
</dbReference>
<dbReference type="GO" id="GO:0031369">
    <property type="term" value="F:translation initiation factor binding"/>
    <property type="evidence" value="ECO:0007669"/>
    <property type="project" value="TreeGrafter"/>
</dbReference>
<dbReference type="EMBL" id="AGSI01000003">
    <property type="protein sequence ID" value="EIE26097.1"/>
    <property type="molecule type" value="Genomic_DNA"/>
</dbReference>
<comment type="caution">
    <text evidence="11">The sequence shown here is derived from an EMBL/GenBank/DDBJ whole genome shotgun (WGS) entry which is preliminary data.</text>
</comment>
<dbReference type="GO" id="GO:0005737">
    <property type="term" value="C:cytoplasm"/>
    <property type="evidence" value="ECO:0007669"/>
    <property type="project" value="TreeGrafter"/>
</dbReference>
<evidence type="ECO:0000313" key="12">
    <source>
        <dbReference type="Proteomes" id="UP000007264"/>
    </source>
</evidence>
<dbReference type="AlphaFoldDB" id="I0Z628"/>
<evidence type="ECO:0000313" key="11">
    <source>
        <dbReference type="EMBL" id="EIE26097.1"/>
    </source>
</evidence>
<evidence type="ECO:0000256" key="9">
    <source>
        <dbReference type="ARBA" id="ARBA00026227"/>
    </source>
</evidence>